<feature type="transmembrane region" description="Helical" evidence="1">
    <location>
        <begin position="65"/>
        <end position="84"/>
    </location>
</feature>
<dbReference type="InterPro" id="IPR009305">
    <property type="entry name" value="Mpo1-like"/>
</dbReference>
<keyword evidence="3" id="KW-1185">Reference proteome</keyword>
<evidence type="ECO:0000313" key="2">
    <source>
        <dbReference type="EMBL" id="ORY75812.1"/>
    </source>
</evidence>
<sequence length="202" mass="22083">MSAIKRYFSLEYQIPKYGAYHANPTNVSIHMVFVPLILWTAFLFMANTGPLIASESSLGRLWPTYLPELNLATLVALASIPGYIAMHTQAGLMTVPILLGMVGSATALLHTYGPLANKTAGVLHGLSWIMQFVGHGVFEGRKPALLDNIFQAFYAAPFFVLLEVLFSLGMDPKLHKKLLNLISKEKVRVLAADRAAAQAKAK</sequence>
<feature type="transmembrane region" description="Helical" evidence="1">
    <location>
        <begin position="150"/>
        <end position="168"/>
    </location>
</feature>
<dbReference type="Pfam" id="PF06127">
    <property type="entry name" value="Mpo1-like"/>
    <property type="match status" value="1"/>
</dbReference>
<dbReference type="PANTHER" id="PTHR28026:SF9">
    <property type="entry name" value="2-HYDROXY-PALMITIC ACID DIOXYGENASE MPO1"/>
    <property type="match status" value="1"/>
</dbReference>
<keyword evidence="1" id="KW-1133">Transmembrane helix</keyword>
<dbReference type="GO" id="GO:0016020">
    <property type="term" value="C:membrane"/>
    <property type="evidence" value="ECO:0007669"/>
    <property type="project" value="GOC"/>
</dbReference>
<comment type="caution">
    <text evidence="2">The sequence shown here is derived from an EMBL/GenBank/DDBJ whole genome shotgun (WGS) entry which is preliminary data.</text>
</comment>
<dbReference type="GO" id="GO:0046521">
    <property type="term" value="P:sphingoid catabolic process"/>
    <property type="evidence" value="ECO:0007669"/>
    <property type="project" value="TreeGrafter"/>
</dbReference>
<accession>A0A1Y2EW36</accession>
<feature type="transmembrane region" description="Helical" evidence="1">
    <location>
        <begin position="32"/>
        <end position="53"/>
    </location>
</feature>
<keyword evidence="1" id="KW-0472">Membrane</keyword>
<keyword evidence="1" id="KW-0812">Transmembrane</keyword>
<dbReference type="GO" id="GO:0005783">
    <property type="term" value="C:endoplasmic reticulum"/>
    <property type="evidence" value="ECO:0007669"/>
    <property type="project" value="TreeGrafter"/>
</dbReference>
<dbReference type="RefSeq" id="XP_040722460.1">
    <property type="nucleotide sequence ID" value="XM_040870141.1"/>
</dbReference>
<evidence type="ECO:0000313" key="3">
    <source>
        <dbReference type="Proteomes" id="UP000193685"/>
    </source>
</evidence>
<organism evidence="2 3">
    <name type="scientific">Protomyces lactucae-debilis</name>
    <dbReference type="NCBI Taxonomy" id="2754530"/>
    <lineage>
        <taxon>Eukaryota</taxon>
        <taxon>Fungi</taxon>
        <taxon>Dikarya</taxon>
        <taxon>Ascomycota</taxon>
        <taxon>Taphrinomycotina</taxon>
        <taxon>Taphrinomycetes</taxon>
        <taxon>Taphrinales</taxon>
        <taxon>Protomycetaceae</taxon>
        <taxon>Protomyces</taxon>
    </lineage>
</organism>
<dbReference type="OMA" id="IQFIGHY"/>
<proteinExistence type="predicted"/>
<dbReference type="GeneID" id="63786740"/>
<dbReference type="EMBL" id="MCFI01000025">
    <property type="protein sequence ID" value="ORY75812.1"/>
    <property type="molecule type" value="Genomic_DNA"/>
</dbReference>
<name>A0A1Y2EW36_PROLT</name>
<protein>
    <submittedName>
        <fullName evidence="2">DUF962 domain-containing protein</fullName>
    </submittedName>
</protein>
<feature type="transmembrane region" description="Helical" evidence="1">
    <location>
        <begin position="90"/>
        <end position="109"/>
    </location>
</feature>
<dbReference type="PANTHER" id="PTHR28026">
    <property type="entry name" value="DUF962 DOMAIN PROTEIN (AFU_ORTHOLOGUE AFUA_8G05310)"/>
    <property type="match status" value="1"/>
</dbReference>
<reference evidence="2 3" key="1">
    <citation type="submission" date="2016-07" db="EMBL/GenBank/DDBJ databases">
        <title>Pervasive Adenine N6-methylation of Active Genes in Fungi.</title>
        <authorList>
            <consortium name="DOE Joint Genome Institute"/>
            <person name="Mondo S.J."/>
            <person name="Dannebaum R.O."/>
            <person name="Kuo R.C."/>
            <person name="Labutti K."/>
            <person name="Haridas S."/>
            <person name="Kuo A."/>
            <person name="Salamov A."/>
            <person name="Ahrendt S.R."/>
            <person name="Lipzen A."/>
            <person name="Sullivan W."/>
            <person name="Andreopoulos W.B."/>
            <person name="Clum A."/>
            <person name="Lindquist E."/>
            <person name="Daum C."/>
            <person name="Ramamoorthy G.K."/>
            <person name="Gryganskyi A."/>
            <person name="Culley D."/>
            <person name="Magnuson J.K."/>
            <person name="James T.Y."/>
            <person name="O'Malley M.A."/>
            <person name="Stajich J.E."/>
            <person name="Spatafora J.W."/>
            <person name="Visel A."/>
            <person name="Grigoriev I.V."/>
        </authorList>
    </citation>
    <scope>NUCLEOTIDE SEQUENCE [LARGE SCALE GENOMIC DNA]</scope>
    <source>
        <strain evidence="2 3">12-1054</strain>
    </source>
</reference>
<gene>
    <name evidence="2" type="ORF">BCR37DRAFT_383976</name>
</gene>
<evidence type="ECO:0000256" key="1">
    <source>
        <dbReference type="SAM" id="Phobius"/>
    </source>
</evidence>
<dbReference type="Proteomes" id="UP000193685">
    <property type="component" value="Unassembled WGS sequence"/>
</dbReference>
<dbReference type="OrthoDB" id="2124888at2759"/>
<dbReference type="AlphaFoldDB" id="A0A1Y2EW36"/>